<dbReference type="GO" id="GO:0008270">
    <property type="term" value="F:zinc ion binding"/>
    <property type="evidence" value="ECO:0007669"/>
    <property type="project" value="UniProtKB-KW"/>
</dbReference>
<proteinExistence type="predicted"/>
<reference evidence="4 5" key="1">
    <citation type="submission" date="2022-11" db="EMBL/GenBank/DDBJ databases">
        <title>Mucor velutinosus strain NIH1002 WGS.</title>
        <authorList>
            <person name="Subramanian P."/>
            <person name="Mullikin J.C."/>
            <person name="Segre J.A."/>
            <person name="Zelazny A.M."/>
        </authorList>
    </citation>
    <scope>NUCLEOTIDE SEQUENCE [LARGE SCALE GENOMIC DNA]</scope>
    <source>
        <strain evidence="4 5">NIH1002</strain>
    </source>
</reference>
<dbReference type="PANTHER" id="PTHR15503">
    <property type="entry name" value="LDOC1 RELATED"/>
    <property type="match status" value="1"/>
</dbReference>
<keyword evidence="1" id="KW-0862">Zinc</keyword>
<evidence type="ECO:0000313" key="4">
    <source>
        <dbReference type="EMBL" id="KAK4514147.1"/>
    </source>
</evidence>
<dbReference type="EMBL" id="JASEJX010000016">
    <property type="protein sequence ID" value="KAK4514147.1"/>
    <property type="molecule type" value="Genomic_DNA"/>
</dbReference>
<dbReference type="InterPro" id="IPR032567">
    <property type="entry name" value="RTL1-rel"/>
</dbReference>
<keyword evidence="1" id="KW-0863">Zinc-finger</keyword>
<feature type="domain" description="CCHC-type" evidence="3">
    <location>
        <begin position="102"/>
        <end position="117"/>
    </location>
</feature>
<name>A0AAN7HZV8_9FUNG</name>
<dbReference type="SMART" id="SM00343">
    <property type="entry name" value="ZnF_C2HC"/>
    <property type="match status" value="1"/>
</dbReference>
<protein>
    <submittedName>
        <fullName evidence="4">Secondary metabolism biosynthetic enzyme</fullName>
    </submittedName>
</protein>
<keyword evidence="5" id="KW-1185">Reference proteome</keyword>
<dbReference type="Pfam" id="PF00098">
    <property type="entry name" value="zf-CCHC"/>
    <property type="match status" value="1"/>
</dbReference>
<evidence type="ECO:0000259" key="3">
    <source>
        <dbReference type="PROSITE" id="PS50158"/>
    </source>
</evidence>
<dbReference type="PANTHER" id="PTHR15503:SF22">
    <property type="entry name" value="TRANSPOSON TY3-I GAG POLYPROTEIN"/>
    <property type="match status" value="1"/>
</dbReference>
<feature type="region of interest" description="Disordered" evidence="2">
    <location>
        <begin position="57"/>
        <end position="96"/>
    </location>
</feature>
<dbReference type="Gene3D" id="4.10.60.10">
    <property type="entry name" value="Zinc finger, CCHC-type"/>
    <property type="match status" value="1"/>
</dbReference>
<dbReference type="Proteomes" id="UP001304243">
    <property type="component" value="Unassembled WGS sequence"/>
</dbReference>
<dbReference type="GO" id="GO:0003676">
    <property type="term" value="F:nucleic acid binding"/>
    <property type="evidence" value="ECO:0007669"/>
    <property type="project" value="InterPro"/>
</dbReference>
<comment type="caution">
    <text evidence="4">The sequence shown here is derived from an EMBL/GenBank/DDBJ whole genome shotgun (WGS) entry which is preliminary data.</text>
</comment>
<keyword evidence="1" id="KW-0479">Metal-binding</keyword>
<dbReference type="InterPro" id="IPR036875">
    <property type="entry name" value="Znf_CCHC_sf"/>
</dbReference>
<evidence type="ECO:0000256" key="1">
    <source>
        <dbReference type="PROSITE-ProRule" id="PRU00047"/>
    </source>
</evidence>
<evidence type="ECO:0000256" key="2">
    <source>
        <dbReference type="SAM" id="MobiDB-lite"/>
    </source>
</evidence>
<dbReference type="SUPFAM" id="SSF57756">
    <property type="entry name" value="Retrovirus zinc finger-like domains"/>
    <property type="match status" value="1"/>
</dbReference>
<dbReference type="PROSITE" id="PS50158">
    <property type="entry name" value="ZF_CCHC"/>
    <property type="match status" value="1"/>
</dbReference>
<evidence type="ECO:0000313" key="5">
    <source>
        <dbReference type="Proteomes" id="UP001304243"/>
    </source>
</evidence>
<dbReference type="GeneID" id="89949843"/>
<organism evidence="4 5">
    <name type="scientific">Mucor velutinosus</name>
    <dbReference type="NCBI Taxonomy" id="708070"/>
    <lineage>
        <taxon>Eukaryota</taxon>
        <taxon>Fungi</taxon>
        <taxon>Fungi incertae sedis</taxon>
        <taxon>Mucoromycota</taxon>
        <taxon>Mucoromycotina</taxon>
        <taxon>Mucoromycetes</taxon>
        <taxon>Mucorales</taxon>
        <taxon>Mucorineae</taxon>
        <taxon>Mucoraceae</taxon>
        <taxon>Mucor</taxon>
    </lineage>
</organism>
<gene>
    <name evidence="4" type="ORF">ATC70_006157</name>
</gene>
<dbReference type="InterPro" id="IPR001878">
    <property type="entry name" value="Znf_CCHC"/>
</dbReference>
<dbReference type="AlphaFoldDB" id="A0AAN7HZV8"/>
<accession>A0AAN7HZV8</accession>
<dbReference type="RefSeq" id="XP_064680813.1">
    <property type="nucleotide sequence ID" value="XM_064825436.1"/>
</dbReference>
<sequence>MYAQAVEWNDAVLMLQFKVNLSQAIQNELARRPTPASLESLIFEAIDIDNKLIKGPRERRHINNNNTITRSPPSPMDIDPKPNQSSRISKEERDGCNQNRSCFYCGDSTHFKRDCPKINGGHAVNTFVLNTVTVFQIPPAQV</sequence>